<keyword evidence="9" id="KW-1185">Reference proteome</keyword>
<dbReference type="CDD" id="cd00077">
    <property type="entry name" value="HDc"/>
    <property type="match status" value="1"/>
</dbReference>
<dbReference type="Gene3D" id="1.25.40.10">
    <property type="entry name" value="Tetratricopeptide repeat domain"/>
    <property type="match status" value="3"/>
</dbReference>
<keyword evidence="1" id="KW-0802">TPR repeat</keyword>
<feature type="domain" description="HD" evidence="4">
    <location>
        <begin position="431"/>
        <end position="555"/>
    </location>
</feature>
<evidence type="ECO:0000313" key="9">
    <source>
        <dbReference type="Proteomes" id="UP000619376"/>
    </source>
</evidence>
<dbReference type="InterPro" id="IPR043128">
    <property type="entry name" value="Rev_trsase/Diguanyl_cyclase"/>
</dbReference>
<dbReference type="PANTHER" id="PTHR45228">
    <property type="entry name" value="CYCLIC DI-GMP PHOSPHODIESTERASE TM_0186-RELATED"/>
    <property type="match status" value="1"/>
</dbReference>
<dbReference type="Proteomes" id="UP000619376">
    <property type="component" value="Unassembled WGS sequence"/>
</dbReference>
<name>A0A7W8NTI5_9DEIO</name>
<dbReference type="AlphaFoldDB" id="A0A7W8NTI5"/>
<dbReference type="InterPro" id="IPR003607">
    <property type="entry name" value="HD/PDEase_dom"/>
</dbReference>
<evidence type="ECO:0000256" key="1">
    <source>
        <dbReference type="PROSITE-ProRule" id="PRU00339"/>
    </source>
</evidence>
<dbReference type="InterPro" id="IPR019734">
    <property type="entry name" value="TPR_rpt"/>
</dbReference>
<dbReference type="PROSITE" id="PS51832">
    <property type="entry name" value="HD_GYP"/>
    <property type="match status" value="1"/>
</dbReference>
<evidence type="ECO:0000313" key="7">
    <source>
        <dbReference type="EMBL" id="MBB5379158.1"/>
    </source>
</evidence>
<dbReference type="PROSITE" id="PS50005">
    <property type="entry name" value="TPR"/>
    <property type="match status" value="1"/>
</dbReference>
<evidence type="ECO:0000313" key="8">
    <source>
        <dbReference type="Proteomes" id="UP000539473"/>
    </source>
</evidence>
<dbReference type="Pfam" id="PF14938">
    <property type="entry name" value="SNAP"/>
    <property type="match status" value="1"/>
</dbReference>
<accession>A0A7W8NTI5</accession>
<dbReference type="PANTHER" id="PTHR45228:SF8">
    <property type="entry name" value="TWO-COMPONENT RESPONSE REGULATOR-RELATED"/>
    <property type="match status" value="1"/>
</dbReference>
<dbReference type="EMBL" id="JACHFK010000022">
    <property type="protein sequence ID" value="MBB5379158.1"/>
    <property type="molecule type" value="Genomic_DNA"/>
</dbReference>
<dbReference type="SUPFAM" id="SSF48452">
    <property type="entry name" value="TPR-like"/>
    <property type="match status" value="4"/>
</dbReference>
<dbReference type="SUPFAM" id="SSF55073">
    <property type="entry name" value="Nucleotide cyclase"/>
    <property type="match status" value="1"/>
</dbReference>
<feature type="region of interest" description="Disordered" evidence="2">
    <location>
        <begin position="1"/>
        <end position="34"/>
    </location>
</feature>
<evidence type="ECO:0000313" key="6">
    <source>
        <dbReference type="EMBL" id="GHF64568.1"/>
    </source>
</evidence>
<dbReference type="InterPro" id="IPR052020">
    <property type="entry name" value="Cyclic_di-GMP/3'3'-cGAMP_PDE"/>
</dbReference>
<feature type="repeat" description="TPR" evidence="1">
    <location>
        <begin position="243"/>
        <end position="276"/>
    </location>
</feature>
<dbReference type="SUPFAM" id="SSF109604">
    <property type="entry name" value="HD-domain/PDEase-like"/>
    <property type="match status" value="1"/>
</dbReference>
<dbReference type="InterPro" id="IPR006674">
    <property type="entry name" value="HD_domain"/>
</dbReference>
<evidence type="ECO:0000259" key="4">
    <source>
        <dbReference type="PROSITE" id="PS51831"/>
    </source>
</evidence>
<dbReference type="InterPro" id="IPR037522">
    <property type="entry name" value="HD_GYP_dom"/>
</dbReference>
<evidence type="ECO:0000259" key="3">
    <source>
        <dbReference type="PROSITE" id="PS50887"/>
    </source>
</evidence>
<dbReference type="InterPro" id="IPR011990">
    <property type="entry name" value="TPR-like_helical_dom_sf"/>
</dbReference>
<dbReference type="PROSITE" id="PS51831">
    <property type="entry name" value="HD"/>
    <property type="match status" value="1"/>
</dbReference>
<dbReference type="InterPro" id="IPR029787">
    <property type="entry name" value="Nucleotide_cyclase"/>
</dbReference>
<reference evidence="6" key="4">
    <citation type="submission" date="2024-05" db="EMBL/GenBank/DDBJ databases">
        <authorList>
            <person name="Sun Q."/>
            <person name="Zhou Y."/>
        </authorList>
    </citation>
    <scope>NUCLEOTIDE SEQUENCE</scope>
    <source>
        <strain evidence="6">CGMCC 1.18437</strain>
    </source>
</reference>
<dbReference type="Gene3D" id="1.10.3210.10">
    <property type="entry name" value="Hypothetical protein af1432"/>
    <property type="match status" value="1"/>
</dbReference>
<dbReference type="PROSITE" id="PS50887">
    <property type="entry name" value="GGDEF"/>
    <property type="match status" value="1"/>
</dbReference>
<dbReference type="SMART" id="SM00028">
    <property type="entry name" value="TPR"/>
    <property type="match status" value="11"/>
</dbReference>
<reference evidence="7 8" key="3">
    <citation type="submission" date="2020-08" db="EMBL/GenBank/DDBJ databases">
        <title>Genomic Encyclopedia of Type Strains, Phase IV (KMG-IV): sequencing the most valuable type-strain genomes for metagenomic binning, comparative biology and taxonomic classification.</title>
        <authorList>
            <person name="Goeker M."/>
        </authorList>
    </citation>
    <scope>NUCLEOTIDE SEQUENCE [LARGE SCALE GENOMIC DNA]</scope>
    <source>
        <strain evidence="7 8">DSM 27521</strain>
    </source>
</reference>
<dbReference type="Pfam" id="PF00990">
    <property type="entry name" value="GGDEF"/>
    <property type="match status" value="1"/>
</dbReference>
<dbReference type="SMART" id="SM00471">
    <property type="entry name" value="HDc"/>
    <property type="match status" value="1"/>
</dbReference>
<evidence type="ECO:0000256" key="2">
    <source>
        <dbReference type="SAM" id="MobiDB-lite"/>
    </source>
</evidence>
<dbReference type="FunFam" id="3.30.70.270:FF:000001">
    <property type="entry name" value="Diguanylate cyclase domain protein"/>
    <property type="match status" value="1"/>
</dbReference>
<sequence>MNHPTPAHTPLPLQGGPGQLDADPIEAPAADGPVPEAAAGRVQALLEEAEAAVVGEEYERVAGLTAEIRSLLGSTPSGDLAQAYNLQAMTHFMHGQYREASAAALHEAAIRETIGDHEGLAKCLNNLGLIHIELGDLPTALEHLTRCFMYIQTCPEPLENLACACQINIGNVHQIMRNAVLAADAYRQGIEAARRAAHVGNEIAGLTGLGLLANDGLEYRDALRSLSQALSLARSHTRRYDEAEILDALGQTYVGLGQHDLALETFGQALWLAEDLGALPSEQNTRFHLARLYVAMGQPEAAVSQFRGALACAERSGSERLALDIHEELGGALQALGRHEAANVHLGAALTLERALKDRSSQEIIQNLTTHLEVERARHQADTYRLLNQTSESARAEAEGLVRARTADLEAAQLDIIERLSIAGEYRDDKTGAHTERVSTYAASLAACLGLPSEEVELIRLAARLHDIGKIGVPDSVLLKTGTLTSEEYSIMKHHTTIGARVLEGGQSALMRLAEEIALTHHERWDGSGYPAGLSGERIPLSGRIVAIADVWDALTTERPYKAAWTREDAWRELSAQAGAQFDPYLVEVFLGMVAGTLNAGTEPPPVAEANHIQAAADAERDLPTHAVQHVTALNDAAWEARRADPLQSVRIAHEAYLISEQHGYAVGQGYALRTLGFHDIGASSFRDALDRFDRAIGIARAAAVPVLERDCLNLLGNVYRSIYNTERAMTCLLQSIELSRTLGDLAGEAHALMNLGVIAASRLKDKQHALSYYQQAYAVLETAANRGGQVACLYSMADAFQELGQFTQAQDYGRRGATLGQNLGDTLHHALSLSVVARALDAQSSHHDAEPVHREALELMRRLDSEMPEPTAWIQLYYGTHLAATGALDEAQAEYERVLAGCTAFDLKELAVLAHQELTQVHKRRGDLEAAMHHLEAERALQQVIFEQEAAEKTRGLMFQYEVERAESEAALYKVRSVELASANVALEQANREKSALVAALQEQSMLLERQLREDSLTGVYNRRHIEQILSREFEDHRAGGQAMSLIMLDVDHFKQVNDTFSHLVGDDVLRRMGALLLATGRSQNSSGRYGGEEFVVVLPDMALVEAVAVAERLRLDVEAHAWQEVAAGLRITVSLGVASSEGLENFERLVGRADEKLYEAKRQRNRVAC</sequence>
<dbReference type="Pfam" id="PF13176">
    <property type="entry name" value="TPR_7"/>
    <property type="match status" value="1"/>
</dbReference>
<reference evidence="6" key="1">
    <citation type="journal article" date="2014" name="Int. J. Syst. Evol. Microbiol.">
        <title>Complete genome of a new Firmicutes species belonging to the dominant human colonic microbiota ('Ruminococcus bicirculans') reveals two chromosomes and a selective capacity to utilize plant glucans.</title>
        <authorList>
            <consortium name="NISC Comparative Sequencing Program"/>
            <person name="Wegmann U."/>
            <person name="Louis P."/>
            <person name="Goesmann A."/>
            <person name="Henrissat B."/>
            <person name="Duncan S.H."/>
            <person name="Flint H.J."/>
        </authorList>
    </citation>
    <scope>NUCLEOTIDE SEQUENCE</scope>
    <source>
        <strain evidence="6">CGMCC 1.18437</strain>
    </source>
</reference>
<gene>
    <name evidence="6" type="ORF">GCM10017781_45530</name>
    <name evidence="7" type="ORF">HNQ07_004673</name>
</gene>
<proteinExistence type="predicted"/>
<organism evidence="7 8">
    <name type="scientific">Deinococcus metalli</name>
    <dbReference type="NCBI Taxonomy" id="1141878"/>
    <lineage>
        <taxon>Bacteria</taxon>
        <taxon>Thermotogati</taxon>
        <taxon>Deinococcota</taxon>
        <taxon>Deinococci</taxon>
        <taxon>Deinococcales</taxon>
        <taxon>Deinococcaceae</taxon>
        <taxon>Deinococcus</taxon>
    </lineage>
</organism>
<dbReference type="EMBL" id="BNAJ01000021">
    <property type="protein sequence ID" value="GHF64568.1"/>
    <property type="molecule type" value="Genomic_DNA"/>
</dbReference>
<dbReference type="SMART" id="SM00267">
    <property type="entry name" value="GGDEF"/>
    <property type="match status" value="1"/>
</dbReference>
<reference evidence="9" key="2">
    <citation type="journal article" date="2019" name="Int. J. Syst. Evol. Microbiol.">
        <title>The Global Catalogue of Microorganisms (GCM) 10K type strain sequencing project: providing services to taxonomists for standard genome sequencing and annotation.</title>
        <authorList>
            <consortium name="The Broad Institute Genomics Platform"/>
            <consortium name="The Broad Institute Genome Sequencing Center for Infectious Disease"/>
            <person name="Wu L."/>
            <person name="Ma J."/>
        </authorList>
    </citation>
    <scope>NUCLEOTIDE SEQUENCE [LARGE SCALE GENOMIC DNA]</scope>
    <source>
        <strain evidence="9">CGMCC 1.18437</strain>
    </source>
</reference>
<dbReference type="RefSeq" id="WP_184116243.1">
    <property type="nucleotide sequence ID" value="NZ_BNAJ01000021.1"/>
</dbReference>
<dbReference type="Gene3D" id="3.30.70.270">
    <property type="match status" value="1"/>
</dbReference>
<evidence type="ECO:0000259" key="5">
    <source>
        <dbReference type="PROSITE" id="PS51832"/>
    </source>
</evidence>
<dbReference type="InterPro" id="IPR000160">
    <property type="entry name" value="GGDEF_dom"/>
</dbReference>
<dbReference type="Pfam" id="PF13487">
    <property type="entry name" value="HD_5"/>
    <property type="match status" value="1"/>
</dbReference>
<dbReference type="NCBIfam" id="TIGR00254">
    <property type="entry name" value="GGDEF"/>
    <property type="match status" value="1"/>
</dbReference>
<dbReference type="CDD" id="cd01949">
    <property type="entry name" value="GGDEF"/>
    <property type="match status" value="1"/>
</dbReference>
<dbReference type="Pfam" id="PF13424">
    <property type="entry name" value="TPR_12"/>
    <property type="match status" value="1"/>
</dbReference>
<protein>
    <submittedName>
        <fullName evidence="7">Diguanylate cyclase (GGDEF)-like protein</fullName>
    </submittedName>
</protein>
<feature type="domain" description="GGDEF" evidence="3">
    <location>
        <begin position="1043"/>
        <end position="1171"/>
    </location>
</feature>
<comment type="caution">
    <text evidence="7">The sequence shown here is derived from an EMBL/GenBank/DDBJ whole genome shotgun (WGS) entry which is preliminary data.</text>
</comment>
<dbReference type="Proteomes" id="UP000539473">
    <property type="component" value="Unassembled WGS sequence"/>
</dbReference>
<feature type="domain" description="HD-GYP" evidence="5">
    <location>
        <begin position="409"/>
        <end position="606"/>
    </location>
</feature>